<evidence type="ECO:0008006" key="3">
    <source>
        <dbReference type="Google" id="ProtNLM"/>
    </source>
</evidence>
<proteinExistence type="predicted"/>
<dbReference type="EMBL" id="BAABZQ010000001">
    <property type="protein sequence ID" value="GAA6500443.1"/>
    <property type="molecule type" value="Genomic_DNA"/>
</dbReference>
<gene>
    <name evidence="1" type="ORF">K340107D12_32590</name>
</gene>
<dbReference type="Proteomes" id="UP001600941">
    <property type="component" value="Unassembled WGS sequence"/>
</dbReference>
<accession>A0ABQ0BV74</accession>
<comment type="caution">
    <text evidence="1">The sequence shown here is derived from an EMBL/GenBank/DDBJ whole genome shotgun (WGS) entry which is preliminary data.</text>
</comment>
<sequence>MFITQKAFRALIKQAYTGAGLTVGRREERLLFCGSYWGIEVMREALPNKSLAAVIELTGELPEDGGLFKATKEGGIQYEIPETYWDITAAAEKAKDCYKVSNVMVQSGDKVYRVLQAESEQRETQLINNLFIDAVDPKEMNFGYESYIEGPLAAGTNTHAVYWKNEACVMAAFLMRKEDMKENELVEFLKGIDLEE</sequence>
<evidence type="ECO:0000313" key="1">
    <source>
        <dbReference type="EMBL" id="GAA6500443.1"/>
    </source>
</evidence>
<keyword evidence="2" id="KW-1185">Reference proteome</keyword>
<dbReference type="RefSeq" id="WP_390424318.1">
    <property type="nucleotide sequence ID" value="NZ_BAABZQ010000001.1"/>
</dbReference>
<evidence type="ECO:0000313" key="2">
    <source>
        <dbReference type="Proteomes" id="UP001600941"/>
    </source>
</evidence>
<name>A0ABQ0BV74_9FIRM</name>
<reference evidence="1 2" key="1">
    <citation type="submission" date="2024-04" db="EMBL/GenBank/DDBJ databases">
        <title>Defined microbial consortia suppress multidrug-resistant proinflammatory Enterobacteriaceae via ecological control.</title>
        <authorList>
            <person name="Furuichi M."/>
            <person name="Kawaguchi T."/>
            <person name="Pust M."/>
            <person name="Yasuma K."/>
            <person name="Plichta D."/>
            <person name="Hasegawa N."/>
            <person name="Ohya T."/>
            <person name="Bhattarai S."/>
            <person name="Sasajima S."/>
            <person name="Aoto Y."/>
            <person name="Tuganbaev T."/>
            <person name="Yaginuma M."/>
            <person name="Ueda M."/>
            <person name="Okahashi N."/>
            <person name="Amafuji K."/>
            <person name="Kiridooshi Y."/>
            <person name="Sugita K."/>
            <person name="Strazar M."/>
            <person name="Skelly A."/>
            <person name="Suda W."/>
            <person name="Hattori M."/>
            <person name="Nakamoto N."/>
            <person name="Caballero S."/>
            <person name="Norman J."/>
            <person name="Olle B."/>
            <person name="Tanoue T."/>
            <person name="Arita M."/>
            <person name="Bucci V."/>
            <person name="Atarashi K."/>
            <person name="Xavier R."/>
            <person name="Honda K."/>
        </authorList>
    </citation>
    <scope>NUCLEOTIDE SEQUENCE [LARGE SCALE GENOMIC DNA]</scope>
    <source>
        <strain evidence="2">k34-0107-D12</strain>
    </source>
</reference>
<protein>
    <recommendedName>
        <fullName evidence="3">DUF4367 domain-containing protein</fullName>
    </recommendedName>
</protein>
<organism evidence="1 2">
    <name type="scientific">Blautia parvula</name>
    <dbReference type="NCBI Taxonomy" id="2877527"/>
    <lineage>
        <taxon>Bacteria</taxon>
        <taxon>Bacillati</taxon>
        <taxon>Bacillota</taxon>
        <taxon>Clostridia</taxon>
        <taxon>Lachnospirales</taxon>
        <taxon>Lachnospiraceae</taxon>
        <taxon>Blautia</taxon>
    </lineage>
</organism>